<organism evidence="1 2">
    <name type="scientific">Caulobacter ginsengisoli</name>
    <dbReference type="NCBI Taxonomy" id="400775"/>
    <lineage>
        <taxon>Bacteria</taxon>
        <taxon>Pseudomonadati</taxon>
        <taxon>Pseudomonadota</taxon>
        <taxon>Alphaproteobacteria</taxon>
        <taxon>Caulobacterales</taxon>
        <taxon>Caulobacteraceae</taxon>
        <taxon>Caulobacter</taxon>
    </lineage>
</organism>
<dbReference type="EMBL" id="JAUSVS010000001">
    <property type="protein sequence ID" value="MDQ0462925.1"/>
    <property type="molecule type" value="Genomic_DNA"/>
</dbReference>
<protein>
    <submittedName>
        <fullName evidence="1">AraC-like DNA-binding protein</fullName>
    </submittedName>
</protein>
<dbReference type="Proteomes" id="UP001228905">
    <property type="component" value="Unassembled WGS sequence"/>
</dbReference>
<gene>
    <name evidence="1" type="ORF">QO010_000673</name>
</gene>
<dbReference type="RefSeq" id="WP_307345957.1">
    <property type="nucleotide sequence ID" value="NZ_JAUSVS010000001.1"/>
</dbReference>
<reference evidence="1 2" key="1">
    <citation type="submission" date="2023-07" db="EMBL/GenBank/DDBJ databases">
        <title>Genomic Encyclopedia of Type Strains, Phase IV (KMG-IV): sequencing the most valuable type-strain genomes for metagenomic binning, comparative biology and taxonomic classification.</title>
        <authorList>
            <person name="Goeker M."/>
        </authorList>
    </citation>
    <scope>NUCLEOTIDE SEQUENCE [LARGE SCALE GENOMIC DNA]</scope>
    <source>
        <strain evidence="1 2">DSM 18695</strain>
    </source>
</reference>
<evidence type="ECO:0000313" key="2">
    <source>
        <dbReference type="Proteomes" id="UP001228905"/>
    </source>
</evidence>
<comment type="caution">
    <text evidence="1">The sequence shown here is derived from an EMBL/GenBank/DDBJ whole genome shotgun (WGS) entry which is preliminary data.</text>
</comment>
<sequence length="291" mass="31634">MGEGRDQSGLGGARISVIRGHPRLDEAIRHAARGALDLAREPGGLGRLYRDNGSHMIMVIALAEHFTKPGLTAMRFKALCHEAGLGSPGRAGALAAQLLDRGGLVEVRSSRDRREHRLRPTPELLAFIQARIRVDVEAAALVQPGVAEALARFDEPAFHPTYYAAVARTMRQHGRRLGVLEPELALFFDRTAGTLVLLDLLVSVPEWPPGVVAPVSVSDWSGRLGVSRSHLLKLLRDADGAGLIAWRSAEHEAVLSGRLIEAVRDFFAFFLFGIAFVLFDALRDQPRPAGT</sequence>
<evidence type="ECO:0000313" key="1">
    <source>
        <dbReference type="EMBL" id="MDQ0462925.1"/>
    </source>
</evidence>
<proteinExistence type="predicted"/>
<name>A0ABU0ILM6_9CAUL</name>
<keyword evidence="2" id="KW-1185">Reference proteome</keyword>
<accession>A0ABU0ILM6</accession>